<feature type="transmembrane region" description="Helical" evidence="6">
    <location>
        <begin position="77"/>
        <end position="95"/>
    </location>
</feature>
<feature type="region of interest" description="Disordered" evidence="5">
    <location>
        <begin position="399"/>
        <end position="489"/>
    </location>
</feature>
<comment type="subcellular location">
    <subcellularLocation>
        <location evidence="1">Cell membrane</location>
        <topology evidence="1">Multi-pass membrane protein</topology>
    </subcellularLocation>
</comment>
<organism evidence="8 9">
    <name type="scientific">Streptomyces lycii</name>
    <dbReference type="NCBI Taxonomy" id="2654337"/>
    <lineage>
        <taxon>Bacteria</taxon>
        <taxon>Bacillati</taxon>
        <taxon>Actinomycetota</taxon>
        <taxon>Actinomycetes</taxon>
        <taxon>Kitasatosporales</taxon>
        <taxon>Streptomycetaceae</taxon>
        <taxon>Streptomyces</taxon>
    </lineage>
</organism>
<dbReference type="InterPro" id="IPR020846">
    <property type="entry name" value="MFS_dom"/>
</dbReference>
<evidence type="ECO:0000256" key="2">
    <source>
        <dbReference type="ARBA" id="ARBA00022692"/>
    </source>
</evidence>
<keyword evidence="2 6" id="KW-0812">Transmembrane</keyword>
<dbReference type="InterPro" id="IPR001958">
    <property type="entry name" value="Tet-R_TetA/multi-R_MdtG-like"/>
</dbReference>
<dbReference type="InterPro" id="IPR036259">
    <property type="entry name" value="MFS_trans_sf"/>
</dbReference>
<dbReference type="PANTHER" id="PTHR23526:SF4">
    <property type="entry name" value="INTEGRAL MEMBRANE TRANSPORT PROTEIN"/>
    <property type="match status" value="1"/>
</dbReference>
<evidence type="ECO:0000256" key="3">
    <source>
        <dbReference type="ARBA" id="ARBA00022989"/>
    </source>
</evidence>
<proteinExistence type="predicted"/>
<gene>
    <name evidence="8" type="ORF">GCU69_29180</name>
</gene>
<feature type="transmembrane region" description="Helical" evidence="6">
    <location>
        <begin position="45"/>
        <end position="65"/>
    </location>
</feature>
<dbReference type="Gene3D" id="1.20.1250.20">
    <property type="entry name" value="MFS general substrate transporter like domains"/>
    <property type="match status" value="2"/>
</dbReference>
<evidence type="ECO:0000259" key="7">
    <source>
        <dbReference type="PROSITE" id="PS50850"/>
    </source>
</evidence>
<keyword evidence="9" id="KW-1185">Reference proteome</keyword>
<sequence>MPPAARPGRGWLLRLVIAFAFAQGAVSMARPAVSYRALALGADARAVGVIAAVYALLPLFAAVPLGRRTDHGRCAPLLPAGVALIAAGCALGGTAGSLPAVAAWSGLMGLGHLAFVIGAQSLVARQSAPADQDRNFGHFTIGASLGQLAGPVAAGLLISGHDGTMGRTSATALLVSAAVAVLACGSLWRVEHPDHAAAAGRRDGGAAAGAVPVPVHRILRARGVPAGIFTSLAVLSATDILTAYLPVVGEHRGIAPATVGLLLSLRAAATIACRLVMTPLIRLLGRTVLLAGSCLAAALLCAGIAVPLPAWGVAVLLAALGFCLGVGQPLSMTTVVQAAPGGARSTALALRLTGNRLGQVAAPASAGLLAGLAGTAAPFAMLAVLLLLSAGTAARPLLRSGPGRKADSAASPEHPQAPGPQSPGPRCSGTHSSDRQFPGPSAEHPPSAEPPRQRPPFEHPRAGDSPPRPDARCHRGGGSGPAADGEPQP</sequence>
<dbReference type="InterPro" id="IPR052528">
    <property type="entry name" value="Sugar_transport-like"/>
</dbReference>
<feature type="transmembrane region" description="Helical" evidence="6">
    <location>
        <begin position="226"/>
        <end position="247"/>
    </location>
</feature>
<feature type="transmembrane region" description="Helical" evidence="6">
    <location>
        <begin position="136"/>
        <end position="158"/>
    </location>
</feature>
<dbReference type="Pfam" id="PF07690">
    <property type="entry name" value="MFS_1"/>
    <property type="match status" value="1"/>
</dbReference>
<comment type="caution">
    <text evidence="8">The sequence shown here is derived from an EMBL/GenBank/DDBJ whole genome shotgun (WGS) entry which is preliminary data.</text>
</comment>
<dbReference type="PRINTS" id="PR01035">
    <property type="entry name" value="TCRTETA"/>
</dbReference>
<evidence type="ECO:0000313" key="9">
    <source>
        <dbReference type="Proteomes" id="UP000621266"/>
    </source>
</evidence>
<feature type="compositionally biased region" description="Basic and acidic residues" evidence="5">
    <location>
        <begin position="451"/>
        <end position="473"/>
    </location>
</feature>
<feature type="transmembrane region" description="Helical" evidence="6">
    <location>
        <begin position="288"/>
        <end position="308"/>
    </location>
</feature>
<evidence type="ECO:0000256" key="1">
    <source>
        <dbReference type="ARBA" id="ARBA00004651"/>
    </source>
</evidence>
<dbReference type="SUPFAM" id="SSF103473">
    <property type="entry name" value="MFS general substrate transporter"/>
    <property type="match status" value="1"/>
</dbReference>
<dbReference type="EMBL" id="WHPN01000407">
    <property type="protein sequence ID" value="KAF4405649.1"/>
    <property type="molecule type" value="Genomic_DNA"/>
</dbReference>
<evidence type="ECO:0000313" key="8">
    <source>
        <dbReference type="EMBL" id="KAF4405649.1"/>
    </source>
</evidence>
<dbReference type="PANTHER" id="PTHR23526">
    <property type="entry name" value="INTEGRAL MEMBRANE TRANSPORT PROTEIN-RELATED"/>
    <property type="match status" value="1"/>
</dbReference>
<keyword evidence="4 6" id="KW-0472">Membrane</keyword>
<name>A0ABQ7FD74_9ACTN</name>
<protein>
    <submittedName>
        <fullName evidence="8">MFS transporter</fullName>
    </submittedName>
</protein>
<accession>A0ABQ7FD74</accession>
<feature type="transmembrane region" description="Helical" evidence="6">
    <location>
        <begin position="170"/>
        <end position="188"/>
    </location>
</feature>
<reference evidence="8 9" key="1">
    <citation type="submission" date="2019-10" db="EMBL/GenBank/DDBJ databases">
        <title>Streptomyces tenebrisbrunneis sp.nov., an endogenous actinomycete isolated from of Lycium ruthenicum.</title>
        <authorList>
            <person name="Ma L."/>
        </authorList>
    </citation>
    <scope>NUCLEOTIDE SEQUENCE [LARGE SCALE GENOMIC DNA]</scope>
    <source>
        <strain evidence="8 9">TRM 66187</strain>
    </source>
</reference>
<feature type="transmembrane region" description="Helical" evidence="6">
    <location>
        <begin position="101"/>
        <end position="124"/>
    </location>
</feature>
<feature type="domain" description="Major facilitator superfamily (MFS) profile" evidence="7">
    <location>
        <begin position="11"/>
        <end position="401"/>
    </location>
</feature>
<dbReference type="Proteomes" id="UP000621266">
    <property type="component" value="Unassembled WGS sequence"/>
</dbReference>
<dbReference type="CDD" id="cd06174">
    <property type="entry name" value="MFS"/>
    <property type="match status" value="1"/>
</dbReference>
<dbReference type="RefSeq" id="WP_170315961.1">
    <property type="nucleotide sequence ID" value="NZ_WHPN01000407.1"/>
</dbReference>
<evidence type="ECO:0000256" key="5">
    <source>
        <dbReference type="SAM" id="MobiDB-lite"/>
    </source>
</evidence>
<dbReference type="PROSITE" id="PS50850">
    <property type="entry name" value="MFS"/>
    <property type="match status" value="1"/>
</dbReference>
<evidence type="ECO:0000256" key="6">
    <source>
        <dbReference type="SAM" id="Phobius"/>
    </source>
</evidence>
<dbReference type="InterPro" id="IPR011701">
    <property type="entry name" value="MFS"/>
</dbReference>
<feature type="transmembrane region" description="Helical" evidence="6">
    <location>
        <begin position="253"/>
        <end position="276"/>
    </location>
</feature>
<keyword evidence="3 6" id="KW-1133">Transmembrane helix</keyword>
<evidence type="ECO:0000256" key="4">
    <source>
        <dbReference type="ARBA" id="ARBA00023136"/>
    </source>
</evidence>